<evidence type="ECO:0008006" key="3">
    <source>
        <dbReference type="Google" id="ProtNLM"/>
    </source>
</evidence>
<evidence type="ECO:0000313" key="2">
    <source>
        <dbReference type="Proteomes" id="UP000293874"/>
    </source>
</evidence>
<organism evidence="1 2">
    <name type="scientific">Pseudobacter ginsenosidimutans</name>
    <dbReference type="NCBI Taxonomy" id="661488"/>
    <lineage>
        <taxon>Bacteria</taxon>
        <taxon>Pseudomonadati</taxon>
        <taxon>Bacteroidota</taxon>
        <taxon>Chitinophagia</taxon>
        <taxon>Chitinophagales</taxon>
        <taxon>Chitinophagaceae</taxon>
        <taxon>Pseudobacter</taxon>
    </lineage>
</organism>
<protein>
    <recommendedName>
        <fullName evidence="3">SUKH superfamily protein</fullName>
    </recommendedName>
</protein>
<dbReference type="Proteomes" id="UP000293874">
    <property type="component" value="Unassembled WGS sequence"/>
</dbReference>
<dbReference type="RefSeq" id="WP_130539871.1">
    <property type="nucleotide sequence ID" value="NZ_CP042431.1"/>
</dbReference>
<dbReference type="EMBL" id="SGXA01000001">
    <property type="protein sequence ID" value="RZS75505.1"/>
    <property type="molecule type" value="Genomic_DNA"/>
</dbReference>
<dbReference type="AlphaFoldDB" id="A0A4Q7N3I2"/>
<proteinExistence type="predicted"/>
<evidence type="ECO:0000313" key="1">
    <source>
        <dbReference type="EMBL" id="RZS75505.1"/>
    </source>
</evidence>
<dbReference type="OrthoDB" id="2596110at2"/>
<sequence>MLSSKVIEYCKIKGWWFEELSQSYADVMRDLGIPAGSAFAQFYSHAEDGPVFHSRRRDIYQIGWFSINSQYKLDIKRTRELLHLPDEYLPLDSFEAESGFFYNRVTGEVAELSAGRKLNEFLVGDVSPQWRSFNDFLEWYFDLN</sequence>
<name>A0A4Q7N3I2_9BACT</name>
<accession>A0A4Q7N3I2</accession>
<comment type="caution">
    <text evidence="1">The sequence shown here is derived from an EMBL/GenBank/DDBJ whole genome shotgun (WGS) entry which is preliminary data.</text>
</comment>
<gene>
    <name evidence="1" type="ORF">EV199_1373</name>
</gene>
<keyword evidence="2" id="KW-1185">Reference proteome</keyword>
<reference evidence="1 2" key="1">
    <citation type="submission" date="2019-02" db="EMBL/GenBank/DDBJ databases">
        <title>Genomic Encyclopedia of Type Strains, Phase IV (KMG-IV): sequencing the most valuable type-strain genomes for metagenomic binning, comparative biology and taxonomic classification.</title>
        <authorList>
            <person name="Goeker M."/>
        </authorList>
    </citation>
    <scope>NUCLEOTIDE SEQUENCE [LARGE SCALE GENOMIC DNA]</scope>
    <source>
        <strain evidence="1 2">DSM 18116</strain>
    </source>
</reference>